<evidence type="ECO:0000313" key="2">
    <source>
        <dbReference type="Proteomes" id="UP000775547"/>
    </source>
</evidence>
<comment type="caution">
    <text evidence="1">The sequence shown here is derived from an EMBL/GenBank/DDBJ whole genome shotgun (WGS) entry which is preliminary data.</text>
</comment>
<gene>
    <name evidence="1" type="ORF">DXG03_008240</name>
</gene>
<evidence type="ECO:0000313" key="1">
    <source>
        <dbReference type="EMBL" id="KAG5644498.1"/>
    </source>
</evidence>
<sequence length="73" mass="7969">MASRATMESSTPALVGSLTTLSLEDTVHFNVNVIPTNLEEQPAQIQASLAAFCNTHSRPRVNIVTQKIQDMDQ</sequence>
<organism evidence="1 2">
    <name type="scientific">Asterophora parasitica</name>
    <dbReference type="NCBI Taxonomy" id="117018"/>
    <lineage>
        <taxon>Eukaryota</taxon>
        <taxon>Fungi</taxon>
        <taxon>Dikarya</taxon>
        <taxon>Basidiomycota</taxon>
        <taxon>Agaricomycotina</taxon>
        <taxon>Agaricomycetes</taxon>
        <taxon>Agaricomycetidae</taxon>
        <taxon>Agaricales</taxon>
        <taxon>Tricholomatineae</taxon>
        <taxon>Lyophyllaceae</taxon>
        <taxon>Asterophora</taxon>
    </lineage>
</organism>
<proteinExistence type="predicted"/>
<dbReference type="EMBL" id="JABCKV010000067">
    <property type="protein sequence ID" value="KAG5644498.1"/>
    <property type="molecule type" value="Genomic_DNA"/>
</dbReference>
<reference evidence="1" key="1">
    <citation type="submission" date="2020-07" db="EMBL/GenBank/DDBJ databases">
        <authorList>
            <person name="Nieuwenhuis M."/>
            <person name="Van De Peppel L.J.J."/>
        </authorList>
    </citation>
    <scope>NUCLEOTIDE SEQUENCE</scope>
    <source>
        <strain evidence="1">AP01</strain>
        <tissue evidence="1">Mycelium</tissue>
    </source>
</reference>
<accession>A0A9P7G6L1</accession>
<protein>
    <submittedName>
        <fullName evidence="1">Uncharacterized protein</fullName>
    </submittedName>
</protein>
<keyword evidence="2" id="KW-1185">Reference proteome</keyword>
<name>A0A9P7G6L1_9AGAR</name>
<dbReference type="AlphaFoldDB" id="A0A9P7G6L1"/>
<dbReference type="Proteomes" id="UP000775547">
    <property type="component" value="Unassembled WGS sequence"/>
</dbReference>
<reference evidence="1" key="2">
    <citation type="submission" date="2021-10" db="EMBL/GenBank/DDBJ databases">
        <title>Phylogenomics reveals ancestral predisposition of the termite-cultivated fungus Termitomyces towards a domesticated lifestyle.</title>
        <authorList>
            <person name="Auxier B."/>
            <person name="Grum-Grzhimaylo A."/>
            <person name="Cardenas M.E."/>
            <person name="Lodge J.D."/>
            <person name="Laessoe T."/>
            <person name="Pedersen O."/>
            <person name="Smith M.E."/>
            <person name="Kuyper T.W."/>
            <person name="Franco-Molano E.A."/>
            <person name="Baroni T.J."/>
            <person name="Aanen D.K."/>
        </authorList>
    </citation>
    <scope>NUCLEOTIDE SEQUENCE</scope>
    <source>
        <strain evidence="1">AP01</strain>
        <tissue evidence="1">Mycelium</tissue>
    </source>
</reference>